<accession>A0A8J9Y553</accession>
<organism evidence="1 2">
    <name type="scientific">Brenthis ino</name>
    <name type="common">lesser marbled fritillary</name>
    <dbReference type="NCBI Taxonomy" id="405034"/>
    <lineage>
        <taxon>Eukaryota</taxon>
        <taxon>Metazoa</taxon>
        <taxon>Ecdysozoa</taxon>
        <taxon>Arthropoda</taxon>
        <taxon>Hexapoda</taxon>
        <taxon>Insecta</taxon>
        <taxon>Pterygota</taxon>
        <taxon>Neoptera</taxon>
        <taxon>Endopterygota</taxon>
        <taxon>Lepidoptera</taxon>
        <taxon>Glossata</taxon>
        <taxon>Ditrysia</taxon>
        <taxon>Papilionoidea</taxon>
        <taxon>Nymphalidae</taxon>
        <taxon>Heliconiinae</taxon>
        <taxon>Argynnini</taxon>
        <taxon>Brenthis</taxon>
    </lineage>
</organism>
<sequence>MAPLVIEGSTLGQKHRSYNNIVNDAIKDKLNQEVADINYEESDLDNLFKIDIACKNRNVEYILKILKGADMLYISRAIKRSTWLITDPQYAYIVNPTYLFTELFPQMTSKAINKFILHIRLNLKDEKRVEEFFNYYKEQDLQTAFKWLPHCSTKFIENVIEKNADNIPNRLLTRLCDKSISFLVIFFKHSKNYYKNEILSSTMFLLRNNAEKYLDIVEGNLDKNNHYFKPKFTKIIMTKCGDRIKKNFELYANTIHIPTFAKFIKKEESKDFILKHINNAKLKSLFTYDKIKPLINRLPLENRFELVKEIFIDKKYKEEQNDDDDMEFEDDIVGFGARFACSAIAIPKKKNIYSWYLYAPFNTAFAQLKKIIHKESNPTERLGMFGVLLSCAKNNKQDIYTLLKYYRENHINEPFKFKIQFVNHLLRTTTMHTFDKVAWGYLNDLFISMEVYTESGNQENVQSCIKSIILYKVIHDEVVPEIIEKKFEFDTCKEYEKKITQEENKKVFSYLFKHITLKIEQDIKDQKKFTETADVLENILRLLLDWKRELQDFPQILQKIKEIINLKRVNSWDYDITKLYNIKKSWRKLLFAESILLNPNQEACINALKHGPEVLETYKTEVAVICLSNNLHIDQFLKKIRIYWPASLLNYYKTIFFNNFNQRIKHKALTSGLCTLLSQNELLSLVNKYVPTEGKIDWTQHDEIELSLRKHIATRLHLARPQPSLAIALSYAKGDYVQYILPSLNAILYNMSCSYASENIKKLLDAPVSLQKHGIRISSKKLKNKELTQLYSDIWKLNKNSTIRSVLFCETFNILCKERDQDTIKIIWELLSMFIDNLTSEENQNIYNKLSKVREVPECVRGEFWMKSNKFLNSLPTNDNCNTLIKELQHALPEVLEFLEDDFITGMLLESLDKKISTGNYDRSELVAHFIWLSKSEDLQIRRYKKVLVPILERSFALWDTKHQDKYFVRSNLHNICKYFCTLFNIMFLDKNMNIPIAVLSDMMDKIQSNLPLHENYVLLLRLKLTITICKIVSNVVNTKKDIIVKINQSVFQSYDKWQQLYKEAALDIGRDCAKYLRNDVQSIYPTVYNVFAKVLYDVCTDLLVGVINILLIQKAILESKDFVEGHLLVLQILRMQVYYQDEVKKLETELLDEIQKHPSEEVKIHYWHYWQEYKINNN</sequence>
<evidence type="ECO:0000313" key="2">
    <source>
        <dbReference type="Proteomes" id="UP000838878"/>
    </source>
</evidence>
<dbReference type="EMBL" id="OV170221">
    <property type="protein sequence ID" value="CAH0713685.1"/>
    <property type="molecule type" value="Genomic_DNA"/>
</dbReference>
<reference evidence="1" key="1">
    <citation type="submission" date="2021-12" db="EMBL/GenBank/DDBJ databases">
        <authorList>
            <person name="Martin H S."/>
        </authorList>
    </citation>
    <scope>NUCLEOTIDE SEQUENCE</scope>
</reference>
<name>A0A8J9Y553_9NEOP</name>
<keyword evidence="2" id="KW-1185">Reference proteome</keyword>
<gene>
    <name evidence="1" type="ORF">BINO364_LOCUS817</name>
</gene>
<feature type="non-terminal residue" evidence="1">
    <location>
        <position position="1179"/>
    </location>
</feature>
<protein>
    <submittedName>
        <fullName evidence="1">Uncharacterized protein</fullName>
    </submittedName>
</protein>
<evidence type="ECO:0000313" key="1">
    <source>
        <dbReference type="EMBL" id="CAH0713685.1"/>
    </source>
</evidence>
<dbReference type="OrthoDB" id="7100635at2759"/>
<dbReference type="AlphaFoldDB" id="A0A8J9Y553"/>
<dbReference type="Proteomes" id="UP000838878">
    <property type="component" value="Chromosome 1"/>
</dbReference>
<proteinExistence type="predicted"/>